<keyword evidence="2" id="KW-1185">Reference proteome</keyword>
<organism evidence="1 2">
    <name type="scientific">Sphaerobolus stellatus (strain SS14)</name>
    <dbReference type="NCBI Taxonomy" id="990650"/>
    <lineage>
        <taxon>Eukaryota</taxon>
        <taxon>Fungi</taxon>
        <taxon>Dikarya</taxon>
        <taxon>Basidiomycota</taxon>
        <taxon>Agaricomycotina</taxon>
        <taxon>Agaricomycetes</taxon>
        <taxon>Phallomycetidae</taxon>
        <taxon>Geastrales</taxon>
        <taxon>Sphaerobolaceae</taxon>
        <taxon>Sphaerobolus</taxon>
    </lineage>
</organism>
<dbReference type="HOGENOM" id="CLU_2160019_0_0_1"/>
<dbReference type="AlphaFoldDB" id="A0A0C9U8G0"/>
<name>A0A0C9U8G0_SPHS4</name>
<sequence length="111" mass="12914">MDLFSIQDNYLQSFRSAASRESCKAYGRKSELNHYSLWTPEYSEKDTYQMTINEFGTLIRSNYAVASSETPESCGEIYDSKIGYREVEELFKQRGRHAFQGRSPVNRLFTV</sequence>
<dbReference type="Proteomes" id="UP000054279">
    <property type="component" value="Unassembled WGS sequence"/>
</dbReference>
<evidence type="ECO:0000313" key="2">
    <source>
        <dbReference type="Proteomes" id="UP000054279"/>
    </source>
</evidence>
<dbReference type="EMBL" id="KN837255">
    <property type="protein sequence ID" value="KIJ30729.1"/>
    <property type="molecule type" value="Genomic_DNA"/>
</dbReference>
<accession>A0A0C9U8G0</accession>
<gene>
    <name evidence="1" type="ORF">M422DRAFT_36443</name>
</gene>
<proteinExistence type="predicted"/>
<evidence type="ECO:0000313" key="1">
    <source>
        <dbReference type="EMBL" id="KIJ30729.1"/>
    </source>
</evidence>
<reference evidence="1 2" key="1">
    <citation type="submission" date="2014-06" db="EMBL/GenBank/DDBJ databases">
        <title>Evolutionary Origins and Diversification of the Mycorrhizal Mutualists.</title>
        <authorList>
            <consortium name="DOE Joint Genome Institute"/>
            <consortium name="Mycorrhizal Genomics Consortium"/>
            <person name="Kohler A."/>
            <person name="Kuo A."/>
            <person name="Nagy L.G."/>
            <person name="Floudas D."/>
            <person name="Copeland A."/>
            <person name="Barry K.W."/>
            <person name="Cichocki N."/>
            <person name="Veneault-Fourrey C."/>
            <person name="LaButti K."/>
            <person name="Lindquist E.A."/>
            <person name="Lipzen A."/>
            <person name="Lundell T."/>
            <person name="Morin E."/>
            <person name="Murat C."/>
            <person name="Riley R."/>
            <person name="Ohm R."/>
            <person name="Sun H."/>
            <person name="Tunlid A."/>
            <person name="Henrissat B."/>
            <person name="Grigoriev I.V."/>
            <person name="Hibbett D.S."/>
            <person name="Martin F."/>
        </authorList>
    </citation>
    <scope>NUCLEOTIDE SEQUENCE [LARGE SCALE GENOMIC DNA]</scope>
    <source>
        <strain evidence="1 2">SS14</strain>
    </source>
</reference>
<protein>
    <submittedName>
        <fullName evidence="1">Unplaced genomic scaffold SPHSTscaffold_180, whole genome shotgun sequence</fullName>
    </submittedName>
</protein>